<organism evidence="3 4">
    <name type="scientific">Streptosporangium longisporum</name>
    <dbReference type="NCBI Taxonomy" id="46187"/>
    <lineage>
        <taxon>Bacteria</taxon>
        <taxon>Bacillati</taxon>
        <taxon>Actinomycetota</taxon>
        <taxon>Actinomycetes</taxon>
        <taxon>Streptosporangiales</taxon>
        <taxon>Streptosporangiaceae</taxon>
        <taxon>Streptosporangium</taxon>
    </lineage>
</organism>
<feature type="chain" id="PRO_5045827539" description="Sensor domain-containing protein" evidence="2">
    <location>
        <begin position="30"/>
        <end position="250"/>
    </location>
</feature>
<dbReference type="PROSITE" id="PS51318">
    <property type="entry name" value="TAT"/>
    <property type="match status" value="1"/>
</dbReference>
<sequence length="250" mass="25803">MTGSTRTAIRLAAAGTALAALSMGGTALAGTGAGAGTGGTAQASGGTGPVATAGLTGQDTGDTGAVRIPRNFLLHEARARGPVRYPGEEKWTIRDGVRGPLEVELCGPRRPADTGRVAARAVVHEAPEHRSAEQLVIYRSAGSARRAMAGLLAHAGRCARVRTEGMVVKTRVDPVRAGDRAARISVQGYDAGGVRPAVGGQRTVVVRRDRALAIYTLAGEYGRVRGSDFTRPLKDAERMAARVCSLPGLC</sequence>
<accession>A0ABP6LBX4</accession>
<evidence type="ECO:0000313" key="4">
    <source>
        <dbReference type="Proteomes" id="UP001499930"/>
    </source>
</evidence>
<keyword evidence="2" id="KW-0732">Signal</keyword>
<evidence type="ECO:0000256" key="2">
    <source>
        <dbReference type="SAM" id="SignalP"/>
    </source>
</evidence>
<dbReference type="EMBL" id="BAAAWD010000022">
    <property type="protein sequence ID" value="GAA3035367.1"/>
    <property type="molecule type" value="Genomic_DNA"/>
</dbReference>
<evidence type="ECO:0000313" key="3">
    <source>
        <dbReference type="EMBL" id="GAA3035367.1"/>
    </source>
</evidence>
<feature type="region of interest" description="Disordered" evidence="1">
    <location>
        <begin position="34"/>
        <end position="62"/>
    </location>
</feature>
<comment type="caution">
    <text evidence="3">The sequence shown here is derived from an EMBL/GenBank/DDBJ whole genome shotgun (WGS) entry which is preliminary data.</text>
</comment>
<dbReference type="RefSeq" id="WP_344905207.1">
    <property type="nucleotide sequence ID" value="NZ_BAAAWD010000022.1"/>
</dbReference>
<dbReference type="Proteomes" id="UP001499930">
    <property type="component" value="Unassembled WGS sequence"/>
</dbReference>
<feature type="signal peptide" evidence="2">
    <location>
        <begin position="1"/>
        <end position="29"/>
    </location>
</feature>
<evidence type="ECO:0000256" key="1">
    <source>
        <dbReference type="SAM" id="MobiDB-lite"/>
    </source>
</evidence>
<name>A0ABP6LBX4_9ACTN</name>
<protein>
    <recommendedName>
        <fullName evidence="5">Sensor domain-containing protein</fullName>
    </recommendedName>
</protein>
<keyword evidence="4" id="KW-1185">Reference proteome</keyword>
<reference evidence="4" key="1">
    <citation type="journal article" date="2019" name="Int. J. Syst. Evol. Microbiol.">
        <title>The Global Catalogue of Microorganisms (GCM) 10K type strain sequencing project: providing services to taxonomists for standard genome sequencing and annotation.</title>
        <authorList>
            <consortium name="The Broad Institute Genomics Platform"/>
            <consortium name="The Broad Institute Genome Sequencing Center for Infectious Disease"/>
            <person name="Wu L."/>
            <person name="Ma J."/>
        </authorList>
    </citation>
    <scope>NUCLEOTIDE SEQUENCE [LARGE SCALE GENOMIC DNA]</scope>
    <source>
        <strain evidence="4">JCM 3106</strain>
    </source>
</reference>
<evidence type="ECO:0008006" key="5">
    <source>
        <dbReference type="Google" id="ProtNLM"/>
    </source>
</evidence>
<gene>
    <name evidence="3" type="ORF">GCM10017559_73670</name>
</gene>
<dbReference type="InterPro" id="IPR006311">
    <property type="entry name" value="TAT_signal"/>
</dbReference>
<proteinExistence type="predicted"/>